<dbReference type="RefSeq" id="WP_009497196.1">
    <property type="nucleotide sequence ID" value="NZ_FUYJ01000001.1"/>
</dbReference>
<keyword evidence="1" id="KW-0812">Transmembrane</keyword>
<proteinExistence type="predicted"/>
<feature type="transmembrane region" description="Helical" evidence="1">
    <location>
        <begin position="36"/>
        <end position="56"/>
    </location>
</feature>
<feature type="transmembrane region" description="Helical" evidence="1">
    <location>
        <begin position="6"/>
        <end position="29"/>
    </location>
</feature>
<name>A0A1T4XC92_9BACL</name>
<evidence type="ECO:0000313" key="2">
    <source>
        <dbReference type="EMBL" id="SKA87027.1"/>
    </source>
</evidence>
<keyword evidence="3" id="KW-1185">Reference proteome</keyword>
<dbReference type="Proteomes" id="UP000190042">
    <property type="component" value="Unassembled WGS sequence"/>
</dbReference>
<evidence type="ECO:0000313" key="3">
    <source>
        <dbReference type="Proteomes" id="UP000190042"/>
    </source>
</evidence>
<evidence type="ECO:0000256" key="1">
    <source>
        <dbReference type="SAM" id="Phobius"/>
    </source>
</evidence>
<organism evidence="2 3">
    <name type="scientific">Sporosarcina newyorkensis</name>
    <dbReference type="NCBI Taxonomy" id="759851"/>
    <lineage>
        <taxon>Bacteria</taxon>
        <taxon>Bacillati</taxon>
        <taxon>Bacillota</taxon>
        <taxon>Bacilli</taxon>
        <taxon>Bacillales</taxon>
        <taxon>Caryophanaceae</taxon>
        <taxon>Sporosarcina</taxon>
    </lineage>
</organism>
<protein>
    <recommendedName>
        <fullName evidence="4">YesK-like protein</fullName>
    </recommendedName>
</protein>
<sequence length="94" mass="10467">MSVHLFNFLFYIFPTIIFVIALIGIGWSVRKSKRYLIGYILLLLGAGTHYYGLLIVRAWDGMAISLFLGGGSILLGLLVLFITLIYTKLAAKLV</sequence>
<reference evidence="3" key="1">
    <citation type="submission" date="2017-02" db="EMBL/GenBank/DDBJ databases">
        <authorList>
            <person name="Varghese N."/>
            <person name="Submissions S."/>
        </authorList>
    </citation>
    <scope>NUCLEOTIDE SEQUENCE [LARGE SCALE GENOMIC DNA]</scope>
    <source>
        <strain evidence="3">DSM 23966</strain>
    </source>
</reference>
<dbReference type="EMBL" id="FUYJ01000001">
    <property type="protein sequence ID" value="SKA87027.1"/>
    <property type="molecule type" value="Genomic_DNA"/>
</dbReference>
<evidence type="ECO:0008006" key="4">
    <source>
        <dbReference type="Google" id="ProtNLM"/>
    </source>
</evidence>
<keyword evidence="1" id="KW-1133">Transmembrane helix</keyword>
<accession>A0A1T4XC92</accession>
<keyword evidence="1" id="KW-0472">Membrane</keyword>
<gene>
    <name evidence="2" type="ORF">SAMN04244570_0454</name>
</gene>
<feature type="transmembrane region" description="Helical" evidence="1">
    <location>
        <begin position="62"/>
        <end position="86"/>
    </location>
</feature>
<dbReference type="AlphaFoldDB" id="A0A1T4XC92"/>